<dbReference type="InterPro" id="IPR039426">
    <property type="entry name" value="TonB-dep_rcpt-like"/>
</dbReference>
<comment type="subcellular location">
    <subcellularLocation>
        <location evidence="1 10">Cell outer membrane</location>
        <topology evidence="1 10">Multi-pass membrane protein</topology>
    </subcellularLocation>
</comment>
<feature type="signal peptide" evidence="12">
    <location>
        <begin position="1"/>
        <end position="19"/>
    </location>
</feature>
<comment type="similarity">
    <text evidence="10 11">Belongs to the TonB-dependent receptor family.</text>
</comment>
<gene>
    <name evidence="15" type="ORF">K3181_01395</name>
</gene>
<evidence type="ECO:0000256" key="1">
    <source>
        <dbReference type="ARBA" id="ARBA00004571"/>
    </source>
</evidence>
<dbReference type="Gene3D" id="2.170.130.10">
    <property type="entry name" value="TonB-dependent receptor, plug domain"/>
    <property type="match status" value="1"/>
</dbReference>
<evidence type="ECO:0000256" key="9">
    <source>
        <dbReference type="ARBA" id="ARBA00023237"/>
    </source>
</evidence>
<organism evidence="15 16">
    <name type="scientific">Qipengyuania mesophila</name>
    <dbReference type="NCBI Taxonomy" id="2867246"/>
    <lineage>
        <taxon>Bacteria</taxon>
        <taxon>Pseudomonadati</taxon>
        <taxon>Pseudomonadota</taxon>
        <taxon>Alphaproteobacteria</taxon>
        <taxon>Sphingomonadales</taxon>
        <taxon>Erythrobacteraceae</taxon>
        <taxon>Qipengyuania</taxon>
    </lineage>
</organism>
<evidence type="ECO:0000313" key="16">
    <source>
        <dbReference type="Proteomes" id="UP000782554"/>
    </source>
</evidence>
<dbReference type="InterPro" id="IPR000531">
    <property type="entry name" value="Beta-barrel_TonB"/>
</dbReference>
<feature type="domain" description="TonB-dependent receptor plug" evidence="14">
    <location>
        <begin position="50"/>
        <end position="158"/>
    </location>
</feature>
<evidence type="ECO:0000256" key="8">
    <source>
        <dbReference type="ARBA" id="ARBA00023136"/>
    </source>
</evidence>
<dbReference type="Pfam" id="PF00593">
    <property type="entry name" value="TonB_dep_Rec_b-barrel"/>
    <property type="match status" value="1"/>
</dbReference>
<evidence type="ECO:0000256" key="5">
    <source>
        <dbReference type="ARBA" id="ARBA00022729"/>
    </source>
</evidence>
<dbReference type="InterPro" id="IPR012910">
    <property type="entry name" value="Plug_dom"/>
</dbReference>
<keyword evidence="16" id="KW-1185">Reference proteome</keyword>
<evidence type="ECO:0000256" key="3">
    <source>
        <dbReference type="ARBA" id="ARBA00022452"/>
    </source>
</evidence>
<evidence type="ECO:0000313" key="15">
    <source>
        <dbReference type="EMBL" id="MBX7500095.1"/>
    </source>
</evidence>
<dbReference type="PROSITE" id="PS52016">
    <property type="entry name" value="TONB_DEPENDENT_REC_3"/>
    <property type="match status" value="1"/>
</dbReference>
<keyword evidence="7 11" id="KW-0798">TonB box</keyword>
<reference evidence="15 16" key="1">
    <citation type="submission" date="2021-08" db="EMBL/GenBank/DDBJ databases">
        <title>Comparative Genomics Analysis of the Genus Qipengyuania Reveals Extensive Genetic Diversity and Metabolic Versatility, Including the Description of Fifteen Novel Species.</title>
        <authorList>
            <person name="Liu Y."/>
        </authorList>
    </citation>
    <scope>NUCLEOTIDE SEQUENCE [LARGE SCALE GENOMIC DNA]</scope>
    <source>
        <strain evidence="15 16">YG27</strain>
    </source>
</reference>
<dbReference type="PANTHER" id="PTHR30069:SF53">
    <property type="entry name" value="COLICIN I RECEPTOR-RELATED"/>
    <property type="match status" value="1"/>
</dbReference>
<proteinExistence type="inferred from homology"/>
<evidence type="ECO:0000259" key="13">
    <source>
        <dbReference type="Pfam" id="PF00593"/>
    </source>
</evidence>
<dbReference type="RefSeq" id="WP_221600114.1">
    <property type="nucleotide sequence ID" value="NZ_JAIGNU010000001.1"/>
</dbReference>
<dbReference type="Pfam" id="PF07715">
    <property type="entry name" value="Plug"/>
    <property type="match status" value="1"/>
</dbReference>
<accession>A0ABS7JR28</accession>
<dbReference type="Proteomes" id="UP000782554">
    <property type="component" value="Unassembled WGS sequence"/>
</dbReference>
<evidence type="ECO:0000256" key="10">
    <source>
        <dbReference type="PROSITE-ProRule" id="PRU01360"/>
    </source>
</evidence>
<name>A0ABS7JR28_9SPHN</name>
<evidence type="ECO:0000256" key="4">
    <source>
        <dbReference type="ARBA" id="ARBA00022692"/>
    </source>
</evidence>
<keyword evidence="9 10" id="KW-0998">Cell outer membrane</keyword>
<protein>
    <submittedName>
        <fullName evidence="15">TonB-dependent receptor</fullName>
    </submittedName>
</protein>
<dbReference type="InterPro" id="IPR036942">
    <property type="entry name" value="Beta-barrel_TonB_sf"/>
</dbReference>
<evidence type="ECO:0000259" key="14">
    <source>
        <dbReference type="Pfam" id="PF07715"/>
    </source>
</evidence>
<keyword evidence="6" id="KW-0406">Ion transport</keyword>
<keyword evidence="3 10" id="KW-1134">Transmembrane beta strand</keyword>
<dbReference type="Gene3D" id="2.40.170.20">
    <property type="entry name" value="TonB-dependent receptor, beta-barrel domain"/>
    <property type="match status" value="1"/>
</dbReference>
<keyword evidence="2 10" id="KW-0813">Transport</keyword>
<dbReference type="InterPro" id="IPR037066">
    <property type="entry name" value="Plug_dom_sf"/>
</dbReference>
<evidence type="ECO:0000256" key="11">
    <source>
        <dbReference type="RuleBase" id="RU003357"/>
    </source>
</evidence>
<keyword evidence="8 10" id="KW-0472">Membrane</keyword>
<dbReference type="SUPFAM" id="SSF56935">
    <property type="entry name" value="Porins"/>
    <property type="match status" value="1"/>
</dbReference>
<comment type="caution">
    <text evidence="15">The sequence shown here is derived from an EMBL/GenBank/DDBJ whole genome shotgun (WGS) entry which is preliminary data.</text>
</comment>
<evidence type="ECO:0000256" key="7">
    <source>
        <dbReference type="ARBA" id="ARBA00023077"/>
    </source>
</evidence>
<dbReference type="EMBL" id="JAIGNU010000001">
    <property type="protein sequence ID" value="MBX7500095.1"/>
    <property type="molecule type" value="Genomic_DNA"/>
</dbReference>
<dbReference type="CDD" id="cd01347">
    <property type="entry name" value="ligand_gated_channel"/>
    <property type="match status" value="1"/>
</dbReference>
<keyword evidence="15" id="KW-0675">Receptor</keyword>
<evidence type="ECO:0000256" key="12">
    <source>
        <dbReference type="SAM" id="SignalP"/>
    </source>
</evidence>
<feature type="chain" id="PRO_5045954620" evidence="12">
    <location>
        <begin position="20"/>
        <end position="625"/>
    </location>
</feature>
<keyword evidence="4 10" id="KW-0812">Transmembrane</keyword>
<keyword evidence="5 12" id="KW-0732">Signal</keyword>
<dbReference type="PANTHER" id="PTHR30069">
    <property type="entry name" value="TONB-DEPENDENT OUTER MEMBRANE RECEPTOR"/>
    <property type="match status" value="1"/>
</dbReference>
<evidence type="ECO:0000256" key="6">
    <source>
        <dbReference type="ARBA" id="ARBA00023065"/>
    </source>
</evidence>
<evidence type="ECO:0000256" key="2">
    <source>
        <dbReference type="ARBA" id="ARBA00022448"/>
    </source>
</evidence>
<sequence length="625" mass="66063">MRKYLFLASVSLFSSTAFAQSVEDEDGAIVLADATQPTITVTANGLSTNVENTGQAVIVVDRAEIEAVQGGDATRVLQRTPGLSLSRSGGVGGFTAVNIRGANAEQLLVLVDGVRVADPAAPGGGFDFGNLLLGTAGKLDILRGSNSTIWGSDAIGGVIDISTRGETGASGNIEYGARDTLFASAAGGLSGEGYYAGLTGSWYRTDGFSTAASGTEPDGFEQLALGGQLFVDVTSNLEVFAHANWSEGDLDLDGFPPPTYAFADTLETQETRRHWGDLGFAWYGNDLTLRGSYSLSDTERDNRDATGATTFASDGHSERVALRGEYRAIGPVTVAFGAEQEWTDYAASFSPAGEADIFGAYVQLGFAMGRVAAHVGSRVDDHSLFGSNASYGADLSYGFGTDWRLRASLGEGFKAPTLFQLLSDYGNPLLQPEESTSFDLGIEKGTRGRGTHLALTAFRRDSEDLIGFVSCFGVSGGICTDRPFGTYDNTARARAQGIEAEAGFDLAPGLRLSGVYSFVDTEDRTTGLDLARRPRHTATLFADYEAPFGLKLGTDLRLVGASFDDAGNAVRLDGYEVFDLRAAMPLSDAVEIYGRIENVFDADYQSVAGYNSPGRGAFVGVRARM</sequence>
<feature type="domain" description="TonB-dependent receptor-like beta-barrel" evidence="13">
    <location>
        <begin position="240"/>
        <end position="599"/>
    </location>
</feature>